<evidence type="ECO:0000256" key="6">
    <source>
        <dbReference type="ARBA" id="ARBA00022989"/>
    </source>
</evidence>
<dbReference type="Gene3D" id="1.20.58.70">
    <property type="match status" value="1"/>
</dbReference>
<dbReference type="PROSITE" id="PS50192">
    <property type="entry name" value="T_SNARE"/>
    <property type="match status" value="1"/>
</dbReference>
<evidence type="ECO:0000256" key="4">
    <source>
        <dbReference type="ARBA" id="ARBA00022692"/>
    </source>
</evidence>
<comment type="similarity">
    <text evidence="2">Belongs to the syntaxin family.</text>
</comment>
<dbReference type="Pfam" id="PF05739">
    <property type="entry name" value="SNARE"/>
    <property type="match status" value="1"/>
</dbReference>
<dbReference type="InterPro" id="IPR006012">
    <property type="entry name" value="Syntaxin/epimorphin_CS"/>
</dbReference>
<comment type="caution">
    <text evidence="11">The sequence shown here is derived from an EMBL/GenBank/DDBJ whole genome shotgun (WGS) entry which is preliminary data.</text>
</comment>
<keyword evidence="7" id="KW-0175">Coiled coil</keyword>
<feature type="non-terminal residue" evidence="11">
    <location>
        <position position="1"/>
    </location>
</feature>
<keyword evidence="6 9" id="KW-1133">Transmembrane helix</keyword>
<feature type="domain" description="T-SNARE coiled-coil homology" evidence="10">
    <location>
        <begin position="323"/>
        <end position="385"/>
    </location>
</feature>
<keyword evidence="8 9" id="KW-0472">Membrane</keyword>
<evidence type="ECO:0000256" key="7">
    <source>
        <dbReference type="ARBA" id="ARBA00023054"/>
    </source>
</evidence>
<evidence type="ECO:0000259" key="10">
    <source>
        <dbReference type="PROSITE" id="PS50192"/>
    </source>
</evidence>
<dbReference type="Proteomes" id="UP000055024">
    <property type="component" value="Unassembled WGS sequence"/>
</dbReference>
<dbReference type="PANTHER" id="PTHR19957:SF3">
    <property type="entry name" value="SYNTAXIN-5"/>
    <property type="match status" value="1"/>
</dbReference>
<keyword evidence="4 9" id="KW-0812">Transmembrane</keyword>
<evidence type="ECO:0000256" key="5">
    <source>
        <dbReference type="ARBA" id="ARBA00022775"/>
    </source>
</evidence>
<proteinExistence type="inferred from homology"/>
<organism evidence="11 12">
    <name type="scientific">Trichinella zimbabwensis</name>
    <dbReference type="NCBI Taxonomy" id="268475"/>
    <lineage>
        <taxon>Eukaryota</taxon>
        <taxon>Metazoa</taxon>
        <taxon>Ecdysozoa</taxon>
        <taxon>Nematoda</taxon>
        <taxon>Enoplea</taxon>
        <taxon>Dorylaimia</taxon>
        <taxon>Trichinellida</taxon>
        <taxon>Trichinellidae</taxon>
        <taxon>Trichinella</taxon>
    </lineage>
</organism>
<dbReference type="AlphaFoldDB" id="A0A0V1HXD0"/>
<dbReference type="SUPFAM" id="SSF47661">
    <property type="entry name" value="t-snare proteins"/>
    <property type="match status" value="1"/>
</dbReference>
<dbReference type="Pfam" id="PF11416">
    <property type="entry name" value="Syntaxin-5_N"/>
    <property type="match status" value="1"/>
</dbReference>
<dbReference type="SMART" id="SM00397">
    <property type="entry name" value="t_SNARE"/>
    <property type="match status" value="1"/>
</dbReference>
<evidence type="ECO:0000256" key="8">
    <source>
        <dbReference type="ARBA" id="ARBA00023136"/>
    </source>
</evidence>
<dbReference type="InterPro" id="IPR021538">
    <property type="entry name" value="Syntaxin-5_N"/>
</dbReference>
<dbReference type="GO" id="GO:0006886">
    <property type="term" value="P:intracellular protein transport"/>
    <property type="evidence" value="ECO:0007669"/>
    <property type="project" value="InterPro"/>
</dbReference>
<dbReference type="CDD" id="cd15844">
    <property type="entry name" value="SNARE_syntaxin5"/>
    <property type="match status" value="1"/>
</dbReference>
<dbReference type="PROSITE" id="PS00914">
    <property type="entry name" value="SYNTAXIN"/>
    <property type="match status" value="1"/>
</dbReference>
<keyword evidence="12" id="KW-1185">Reference proteome</keyword>
<keyword evidence="5" id="KW-0532">Neurotransmitter transport</keyword>
<evidence type="ECO:0000256" key="1">
    <source>
        <dbReference type="ARBA" id="ARBA00004211"/>
    </source>
</evidence>
<reference evidence="11 12" key="1">
    <citation type="submission" date="2015-01" db="EMBL/GenBank/DDBJ databases">
        <title>Evolution of Trichinella species and genotypes.</title>
        <authorList>
            <person name="Korhonen P.K."/>
            <person name="Edoardo P."/>
            <person name="Giuseppe L.R."/>
            <person name="Gasser R.B."/>
        </authorList>
    </citation>
    <scope>NUCLEOTIDE SEQUENCE [LARGE SCALE GENOMIC DNA]</scope>
    <source>
        <strain evidence="11">ISS1029</strain>
    </source>
</reference>
<dbReference type="GO" id="GO:0006888">
    <property type="term" value="P:endoplasmic reticulum to Golgi vesicle-mediated transport"/>
    <property type="evidence" value="ECO:0007669"/>
    <property type="project" value="TreeGrafter"/>
</dbReference>
<dbReference type="GO" id="GO:0031201">
    <property type="term" value="C:SNARE complex"/>
    <property type="evidence" value="ECO:0007669"/>
    <property type="project" value="TreeGrafter"/>
</dbReference>
<gene>
    <name evidence="11" type="primary">Stx5</name>
    <name evidence="11" type="ORF">T11_10274</name>
</gene>
<dbReference type="EMBL" id="JYDP01000019">
    <property type="protein sequence ID" value="KRZ15257.1"/>
    <property type="molecule type" value="Genomic_DNA"/>
</dbReference>
<evidence type="ECO:0000256" key="9">
    <source>
        <dbReference type="SAM" id="Phobius"/>
    </source>
</evidence>
<keyword evidence="3" id="KW-0813">Transport</keyword>
<dbReference type="GO" id="GO:0006836">
    <property type="term" value="P:neurotransmitter transport"/>
    <property type="evidence" value="ECO:0007669"/>
    <property type="project" value="UniProtKB-KW"/>
</dbReference>
<accession>A0A0V1HXD0</accession>
<dbReference type="GO" id="GO:0000139">
    <property type="term" value="C:Golgi membrane"/>
    <property type="evidence" value="ECO:0007669"/>
    <property type="project" value="TreeGrafter"/>
</dbReference>
<feature type="transmembrane region" description="Helical" evidence="9">
    <location>
        <begin position="394"/>
        <end position="414"/>
    </location>
</feature>
<dbReference type="GO" id="GO:0005484">
    <property type="term" value="F:SNAP receptor activity"/>
    <property type="evidence" value="ECO:0007669"/>
    <property type="project" value="InterPro"/>
</dbReference>
<dbReference type="InterPro" id="IPR045242">
    <property type="entry name" value="Syntaxin"/>
</dbReference>
<comment type="subcellular location">
    <subcellularLocation>
        <location evidence="1">Membrane</location>
        <topology evidence="1">Single-pass type IV membrane protein</topology>
    </subcellularLocation>
</comment>
<sequence>LLNQSYWLFDSSCVLWGYIMSDSSFTRRRRRKSCGADGEILTSCRDTTNQHQHTSLIQTLASPSSTIQKSVAPSTSTSNEYNPQNVYVEMPGRDRSAEFRAIVQSFQLKMMASAQPVQSRQRVVRTELQQFSLLSKLMFISDKYFPPIHTVLFQVLQQIGHDLSETFLKLEKLTILAKRKSLFDDRPGEVDELTQIIKQDIANLNRQIGVLQQMMQRNQSSSEQNQSQHSKSIVVTFQSKLATISSDFKSVLQLRTQNMKQQKMRRERFSAAEPIPNTLPASASSSRGSMLLNGNVESEYVLEMDEVERRQTQQQLQLINQQDSYLRNRAETMVNIEETIVELGQIFSSLAHMVQEQGEMVQRIDSNVEDAVVQVEAAHIELLKFLRSISRNRWLAIKVFIVLLVFFIFFVVVML</sequence>
<dbReference type="GO" id="GO:0006906">
    <property type="term" value="P:vesicle fusion"/>
    <property type="evidence" value="ECO:0007669"/>
    <property type="project" value="TreeGrafter"/>
</dbReference>
<dbReference type="OrthoDB" id="421009at2759"/>
<evidence type="ECO:0000313" key="11">
    <source>
        <dbReference type="EMBL" id="KRZ15257.1"/>
    </source>
</evidence>
<dbReference type="STRING" id="268475.A0A0V1HXD0"/>
<evidence type="ECO:0000256" key="2">
    <source>
        <dbReference type="ARBA" id="ARBA00009063"/>
    </source>
</evidence>
<dbReference type="InterPro" id="IPR010989">
    <property type="entry name" value="SNARE"/>
</dbReference>
<dbReference type="InterPro" id="IPR000727">
    <property type="entry name" value="T_SNARE_dom"/>
</dbReference>
<dbReference type="PANTHER" id="PTHR19957">
    <property type="entry name" value="SYNTAXIN"/>
    <property type="match status" value="1"/>
</dbReference>
<evidence type="ECO:0000256" key="3">
    <source>
        <dbReference type="ARBA" id="ARBA00022448"/>
    </source>
</evidence>
<name>A0A0V1HXD0_9BILA</name>
<dbReference type="GO" id="GO:0048278">
    <property type="term" value="P:vesicle docking"/>
    <property type="evidence" value="ECO:0007669"/>
    <property type="project" value="TreeGrafter"/>
</dbReference>
<protein>
    <submittedName>
        <fullName evidence="11">Syntaxin-5</fullName>
    </submittedName>
</protein>
<dbReference type="GO" id="GO:0000149">
    <property type="term" value="F:SNARE binding"/>
    <property type="evidence" value="ECO:0007669"/>
    <property type="project" value="TreeGrafter"/>
</dbReference>
<evidence type="ECO:0000313" key="12">
    <source>
        <dbReference type="Proteomes" id="UP000055024"/>
    </source>
</evidence>